<name>A0ABD1F485_HYPHA</name>
<evidence type="ECO:0000313" key="2">
    <source>
        <dbReference type="Proteomes" id="UP001566132"/>
    </source>
</evidence>
<evidence type="ECO:0000313" key="1">
    <source>
        <dbReference type="EMBL" id="KAL1510072.1"/>
    </source>
</evidence>
<accession>A0ABD1F485</accession>
<protein>
    <submittedName>
        <fullName evidence="1">Uncharacterized protein</fullName>
    </submittedName>
</protein>
<reference evidence="1 2" key="1">
    <citation type="submission" date="2024-05" db="EMBL/GenBank/DDBJ databases">
        <title>Genetic variation in Jamaican populations of the coffee berry borer (Hypothenemus hampei).</title>
        <authorList>
            <person name="Errbii M."/>
            <person name="Myrie A."/>
        </authorList>
    </citation>
    <scope>NUCLEOTIDE SEQUENCE [LARGE SCALE GENOMIC DNA]</scope>
    <source>
        <strain evidence="1">JA-Hopewell-2020-01-JO</strain>
        <tissue evidence="1">Whole body</tissue>
    </source>
</reference>
<gene>
    <name evidence="1" type="ORF">ABEB36_004727</name>
</gene>
<keyword evidence="2" id="KW-1185">Reference proteome</keyword>
<organism evidence="1 2">
    <name type="scientific">Hypothenemus hampei</name>
    <name type="common">Coffee berry borer</name>
    <dbReference type="NCBI Taxonomy" id="57062"/>
    <lineage>
        <taxon>Eukaryota</taxon>
        <taxon>Metazoa</taxon>
        <taxon>Ecdysozoa</taxon>
        <taxon>Arthropoda</taxon>
        <taxon>Hexapoda</taxon>
        <taxon>Insecta</taxon>
        <taxon>Pterygota</taxon>
        <taxon>Neoptera</taxon>
        <taxon>Endopterygota</taxon>
        <taxon>Coleoptera</taxon>
        <taxon>Polyphaga</taxon>
        <taxon>Cucujiformia</taxon>
        <taxon>Curculionidae</taxon>
        <taxon>Scolytinae</taxon>
        <taxon>Hypothenemus</taxon>
    </lineage>
</organism>
<proteinExistence type="predicted"/>
<comment type="caution">
    <text evidence="1">The sequence shown here is derived from an EMBL/GenBank/DDBJ whole genome shotgun (WGS) entry which is preliminary data.</text>
</comment>
<dbReference type="EMBL" id="JBDJPC010000003">
    <property type="protein sequence ID" value="KAL1510072.1"/>
    <property type="molecule type" value="Genomic_DNA"/>
</dbReference>
<dbReference type="Proteomes" id="UP001566132">
    <property type="component" value="Unassembled WGS sequence"/>
</dbReference>
<dbReference type="AlphaFoldDB" id="A0ABD1F485"/>
<sequence>MIPSNTLLKDHLQDVCVCFKAFISLHGTITDNEFDQVKEDGRRKHSNRPKKLTIETFNNVMEFIRSFKGRKSHYSLKDTSKIYLLDELNVSKIHLRVSYMECDKNMSLIKQKAYTETPKDWRDVIQSSRIKPKPFIVVNCGEEITFHGWTKFLTSRSTMAVQVLFFTRILMLTYSQNLLFYLLQQKHQQQLNFKRIYIEQLPIQHAKLKDLLYLTKFLRTEGAKNFYKSLISDGDNEEQDQVEYVDNPPVDE</sequence>